<accession>A0A6I7HIN0</accession>
<evidence type="ECO:0000313" key="1">
    <source>
        <dbReference type="EMBL" id="RCW20178.1"/>
    </source>
</evidence>
<evidence type="ECO:0000313" key="2">
    <source>
        <dbReference type="Proteomes" id="UP000252582"/>
    </source>
</evidence>
<sequence length="137" mass="15032">MTHAATSSTPIPFGPRLPYDARMRLRSDIFVSALVRRVFSSGGFAAVARKGAEEAGAIYVRQRFRDGLETLYGPVPQSLMAEEGRDDRGFEVRLTRVEAGEVDALLAREGRFDPDYWVVELETDDLDGVLPIAGGEG</sequence>
<gene>
    <name evidence="1" type="ORF">DFR48_11541</name>
</gene>
<proteinExistence type="predicted"/>
<dbReference type="Pfam" id="PF07372">
    <property type="entry name" value="DUF1491"/>
    <property type="match status" value="1"/>
</dbReference>
<keyword evidence="2" id="KW-1185">Reference proteome</keyword>
<evidence type="ECO:0008006" key="3">
    <source>
        <dbReference type="Google" id="ProtNLM"/>
    </source>
</evidence>
<dbReference type="AlphaFoldDB" id="A0A6I7HIN0"/>
<reference evidence="1 2" key="1">
    <citation type="submission" date="2018-07" db="EMBL/GenBank/DDBJ databases">
        <title>Genomic Encyclopedia of Type Strains, Phase IV (KMG-IV): sequencing the most valuable type-strain genomes for metagenomic binning, comparative biology and taxonomic classification.</title>
        <authorList>
            <person name="Goeker M."/>
        </authorList>
    </citation>
    <scope>NUCLEOTIDE SEQUENCE [LARGE SCALE GENOMIC DNA]</scope>
    <source>
        <strain evidence="1 2">DSM 25528</strain>
    </source>
</reference>
<dbReference type="EMBL" id="QPIX01000015">
    <property type="protein sequence ID" value="RCW20178.1"/>
    <property type="molecule type" value="Genomic_DNA"/>
</dbReference>
<comment type="caution">
    <text evidence="1">The sequence shown here is derived from an EMBL/GenBank/DDBJ whole genome shotgun (WGS) entry which is preliminary data.</text>
</comment>
<name>A0A6I7HIN0_9HYPH</name>
<organism evidence="1 2">
    <name type="scientific">Ciceribacter lividus</name>
    <dbReference type="NCBI Taxonomy" id="1197950"/>
    <lineage>
        <taxon>Bacteria</taxon>
        <taxon>Pseudomonadati</taxon>
        <taxon>Pseudomonadota</taxon>
        <taxon>Alphaproteobacteria</taxon>
        <taxon>Hyphomicrobiales</taxon>
        <taxon>Rhizobiaceae</taxon>
        <taxon>Ciceribacter</taxon>
    </lineage>
</organism>
<dbReference type="Proteomes" id="UP000252582">
    <property type="component" value="Unassembled WGS sequence"/>
</dbReference>
<dbReference type="Gene3D" id="3.40.1530.20">
    <property type="entry name" value="Protein of unknown function (DUF1491)"/>
    <property type="match status" value="1"/>
</dbReference>
<dbReference type="InterPro" id="IPR009964">
    <property type="entry name" value="DUF1491"/>
</dbReference>
<protein>
    <recommendedName>
        <fullName evidence="3">DUF1491 family protein</fullName>
    </recommendedName>
</protein>